<dbReference type="InterPro" id="IPR013126">
    <property type="entry name" value="Hsp_70_fam"/>
</dbReference>
<evidence type="ECO:0000256" key="3">
    <source>
        <dbReference type="ARBA" id="ARBA00022840"/>
    </source>
</evidence>
<dbReference type="InterPro" id="IPR043129">
    <property type="entry name" value="ATPase_NBD"/>
</dbReference>
<dbReference type="SUPFAM" id="SSF100934">
    <property type="entry name" value="Heat shock protein 70kD (HSP70), C-terminal subdomain"/>
    <property type="match status" value="1"/>
</dbReference>
<dbReference type="InterPro" id="IPR029048">
    <property type="entry name" value="HSP70_C_sf"/>
</dbReference>
<dbReference type="SUPFAM" id="SSF53067">
    <property type="entry name" value="Actin-like ATPase domain"/>
    <property type="match status" value="2"/>
</dbReference>
<evidence type="ECO:0000313" key="8">
    <source>
        <dbReference type="Proteomes" id="UP000054262"/>
    </source>
</evidence>
<keyword evidence="8" id="KW-1185">Reference proteome</keyword>
<dbReference type="Gene3D" id="3.30.420.40">
    <property type="match status" value="2"/>
</dbReference>
<keyword evidence="2 5" id="KW-0547">Nucleotide-binding</keyword>
<evidence type="ECO:0000256" key="4">
    <source>
        <dbReference type="ARBA" id="ARBA00023186"/>
    </source>
</evidence>
<evidence type="ECO:0000256" key="5">
    <source>
        <dbReference type="HAMAP-Rule" id="MF_00679"/>
    </source>
</evidence>
<dbReference type="SUPFAM" id="SSF100920">
    <property type="entry name" value="Heat shock protein 70kD (HSP70), peptide-binding domain"/>
    <property type="match status" value="1"/>
</dbReference>
<gene>
    <name evidence="5 7" type="primary">hscA</name>
    <name evidence="7" type="ORF">MB2181_02900</name>
</gene>
<organism evidence="7 8">
    <name type="scientific">Methylophilales bacterium HTCC2181</name>
    <dbReference type="NCBI Taxonomy" id="383631"/>
    <lineage>
        <taxon>Bacteria</taxon>
        <taxon>Pseudomonadati</taxon>
        <taxon>Pseudomonadota</taxon>
        <taxon>Betaproteobacteria</taxon>
        <taxon>Nitrosomonadales</taxon>
        <taxon>OM43 clade</taxon>
    </lineage>
</organism>
<dbReference type="GO" id="GO:0005524">
    <property type="term" value="F:ATP binding"/>
    <property type="evidence" value="ECO:0007669"/>
    <property type="project" value="UniProtKB-KW"/>
</dbReference>
<evidence type="ECO:0000313" key="7">
    <source>
        <dbReference type="EMBL" id="EAV46987.1"/>
    </source>
</evidence>
<protein>
    <recommendedName>
        <fullName evidence="5">Chaperone protein HscA homolog</fullName>
    </recommendedName>
</protein>
<dbReference type="AlphaFoldDB" id="A0P627"/>
<comment type="caution">
    <text evidence="7">The sequence shown here is derived from an EMBL/GenBank/DDBJ whole genome shotgun (WGS) entry which is preliminary data.</text>
</comment>
<comment type="similarity">
    <text evidence="1 5 6">Belongs to the heat shock protein 70 family.</text>
</comment>
<dbReference type="Gene3D" id="2.60.34.10">
    <property type="entry name" value="Substrate Binding Domain Of DNAk, Chain A, domain 1"/>
    <property type="match status" value="1"/>
</dbReference>
<dbReference type="Proteomes" id="UP000054262">
    <property type="component" value="Unassembled WGS sequence"/>
</dbReference>
<dbReference type="Gene3D" id="3.90.640.10">
    <property type="entry name" value="Actin, Chain A, domain 4"/>
    <property type="match status" value="1"/>
</dbReference>
<dbReference type="InterPro" id="IPR010236">
    <property type="entry name" value="ISC_FeS_clus_asmbl_HscA"/>
</dbReference>
<name>A0P627_9PROT</name>
<accession>A0P627</accession>
<evidence type="ECO:0000256" key="1">
    <source>
        <dbReference type="ARBA" id="ARBA00007381"/>
    </source>
</evidence>
<sequence length="618" mass="66669">MALLQISEPGKGTLPHEHRLSVGIDLGTTNSLIASVISGKATILEDTSQTPIMPSIVHYGEQGILVGHEAEKMQLLDPKNTVASVKRLMGKDIKDINPNDFTVQLGGGDGTISIHTQQGIKNPVETSALILKNLKELSEKRLGGEIIGAVITVPAYFDDAQRQATKDAAKIAGINVLRLINEPTAAAVAYGLDKKVEGNFVIYDLGGGTFDISILRLEKGLFEVLATHGDSALGGDDFDHIVEQWVTEDLNAEIPDIKTKQLIKNLSRKIKEGLTEKDEISVDETFAGLGAIKKTLSREKFASLSAGLTNKTIACIKQALHDANLTTNDITGVVMVGGSTRMPIIQLAVEKFIGMPLLNNINPDEVVALGAAEQANILAGNTNDELLLLDVIPLSLGIETMGDIVERIIPRNSTLPVAMGQEFTTYQDGQTGMVIHVVQGERDLVKDCRSLGKFTLKGIPPMVAGAAKIRVTFQVDTDGLLSVKAKELSTGIESSIEVKPSYGLEDKHIQQMLESSFSSAEEDKESRALAEIKVDGKQIIAMIESALEQDKNLLNQDEVNHIYAMVHELTKALAASDRALIEEKTKLLNEATATFAARRMDNSISKALTGKTINTLEF</sequence>
<dbReference type="EMBL" id="AAUX01000001">
    <property type="protein sequence ID" value="EAV46987.1"/>
    <property type="molecule type" value="Genomic_DNA"/>
</dbReference>
<dbReference type="PROSITE" id="PS00329">
    <property type="entry name" value="HSP70_2"/>
    <property type="match status" value="1"/>
</dbReference>
<dbReference type="NCBIfam" id="TIGR01991">
    <property type="entry name" value="HscA"/>
    <property type="match status" value="1"/>
</dbReference>
<dbReference type="InterPro" id="IPR029047">
    <property type="entry name" value="HSP70_peptide-bd_sf"/>
</dbReference>
<dbReference type="Pfam" id="PF00012">
    <property type="entry name" value="HSP70"/>
    <property type="match status" value="1"/>
</dbReference>
<dbReference type="Gene3D" id="1.20.1270.10">
    <property type="match status" value="1"/>
</dbReference>
<dbReference type="PRINTS" id="PR00301">
    <property type="entry name" value="HEATSHOCK70"/>
</dbReference>
<comment type="function">
    <text evidence="5">Chaperone involved in the maturation of iron-sulfur cluster-containing proteins. Has a low intrinsic ATPase activity which is markedly stimulated by HscB.</text>
</comment>
<evidence type="ECO:0000256" key="6">
    <source>
        <dbReference type="RuleBase" id="RU003322"/>
    </source>
</evidence>
<keyword evidence="3 5" id="KW-0067">ATP-binding</keyword>
<dbReference type="FunFam" id="2.60.34.10:FF:000005">
    <property type="entry name" value="Chaperone protein HscA homolog"/>
    <property type="match status" value="1"/>
</dbReference>
<dbReference type="GO" id="GO:0016887">
    <property type="term" value="F:ATP hydrolysis activity"/>
    <property type="evidence" value="ECO:0007669"/>
    <property type="project" value="UniProtKB-UniRule"/>
</dbReference>
<evidence type="ECO:0000256" key="2">
    <source>
        <dbReference type="ARBA" id="ARBA00022741"/>
    </source>
</evidence>
<dbReference type="GO" id="GO:0051082">
    <property type="term" value="F:unfolded protein binding"/>
    <property type="evidence" value="ECO:0007669"/>
    <property type="project" value="InterPro"/>
</dbReference>
<dbReference type="PROSITE" id="PS00297">
    <property type="entry name" value="HSP70_1"/>
    <property type="match status" value="1"/>
</dbReference>
<dbReference type="GO" id="GO:0016226">
    <property type="term" value="P:iron-sulfur cluster assembly"/>
    <property type="evidence" value="ECO:0007669"/>
    <property type="project" value="InterPro"/>
</dbReference>
<reference evidence="7 8" key="1">
    <citation type="submission" date="2006-11" db="EMBL/GenBank/DDBJ databases">
        <authorList>
            <person name="Giovannoni S."/>
            <person name="Vergin K."/>
            <person name="Ferriera S."/>
            <person name="Johnson J."/>
            <person name="Kravitz S."/>
            <person name="Beeson K."/>
            <person name="Sutton G."/>
            <person name="Rogers Y.-H."/>
            <person name="Friedman R."/>
            <person name="Frazier M."/>
            <person name="Venter J.C."/>
        </authorList>
    </citation>
    <scope>NUCLEOTIDE SEQUENCE [LARGE SCALE GENOMIC DNA]</scope>
    <source>
        <strain evidence="7 8">HTCC2181</strain>
    </source>
</reference>
<dbReference type="GO" id="GO:0140662">
    <property type="term" value="F:ATP-dependent protein folding chaperone"/>
    <property type="evidence" value="ECO:0007669"/>
    <property type="project" value="InterPro"/>
</dbReference>
<keyword evidence="4 5" id="KW-0143">Chaperone</keyword>
<dbReference type="OrthoDB" id="9766019at2"/>
<dbReference type="HAMAP" id="MF_00679">
    <property type="entry name" value="HscA"/>
    <property type="match status" value="1"/>
</dbReference>
<proteinExistence type="inferred from homology"/>
<dbReference type="InterPro" id="IPR018181">
    <property type="entry name" value="Heat_shock_70_CS"/>
</dbReference>
<dbReference type="NCBIfam" id="NF003520">
    <property type="entry name" value="PRK05183.1"/>
    <property type="match status" value="1"/>
</dbReference>
<dbReference type="PANTHER" id="PTHR19375">
    <property type="entry name" value="HEAT SHOCK PROTEIN 70KDA"/>
    <property type="match status" value="1"/>
</dbReference>